<dbReference type="AlphaFoldDB" id="A0A176VTM8"/>
<feature type="region of interest" description="Disordered" evidence="1">
    <location>
        <begin position="1"/>
        <end position="38"/>
    </location>
</feature>
<gene>
    <name evidence="2" type="ORF">AXG93_2752s1110</name>
</gene>
<keyword evidence="3" id="KW-1185">Reference proteome</keyword>
<evidence type="ECO:0000313" key="3">
    <source>
        <dbReference type="Proteomes" id="UP000077202"/>
    </source>
</evidence>
<accession>A0A176VTM8</accession>
<reference evidence="2" key="1">
    <citation type="submission" date="2016-03" db="EMBL/GenBank/DDBJ databases">
        <title>Mechanisms controlling the formation of the plant cell surface in tip-growing cells are functionally conserved among land plants.</title>
        <authorList>
            <person name="Honkanen S."/>
            <person name="Jones V.A."/>
            <person name="Morieri G."/>
            <person name="Champion C."/>
            <person name="Hetherington A.J."/>
            <person name="Kelly S."/>
            <person name="Saint-Marcoux D."/>
            <person name="Proust H."/>
            <person name="Prescott H."/>
            <person name="Dolan L."/>
        </authorList>
    </citation>
    <scope>NUCLEOTIDE SEQUENCE [LARGE SCALE GENOMIC DNA]</scope>
    <source>
        <tissue evidence="2">Whole gametophyte</tissue>
    </source>
</reference>
<evidence type="ECO:0000313" key="2">
    <source>
        <dbReference type="EMBL" id="OAE24097.1"/>
    </source>
</evidence>
<protein>
    <submittedName>
        <fullName evidence="2">Uncharacterized protein</fullName>
    </submittedName>
</protein>
<evidence type="ECO:0000256" key="1">
    <source>
        <dbReference type="SAM" id="MobiDB-lite"/>
    </source>
</evidence>
<proteinExistence type="predicted"/>
<dbReference type="Proteomes" id="UP000077202">
    <property type="component" value="Unassembled WGS sequence"/>
</dbReference>
<sequence length="140" mass="15740">MRCAQLSSAELDSTRLAQPKGPASAGEERGGRQAGGLAWDRVVREREREEKERCGRKESVRRERHLLRRTTGGEGENIGIRWRKEKRAAEQEGEYAVQGPQAPPILPRSQPQCCSESTAQRSSQRTAHTAHRSQAINRKL</sequence>
<comment type="caution">
    <text evidence="2">The sequence shown here is derived from an EMBL/GenBank/DDBJ whole genome shotgun (WGS) entry which is preliminary data.</text>
</comment>
<name>A0A176VTM8_MARPO</name>
<dbReference type="EMBL" id="LVLJ01002675">
    <property type="protein sequence ID" value="OAE24097.1"/>
    <property type="molecule type" value="Genomic_DNA"/>
</dbReference>
<feature type="compositionally biased region" description="Polar residues" evidence="1">
    <location>
        <begin position="1"/>
        <end position="11"/>
    </location>
</feature>
<feature type="region of interest" description="Disordered" evidence="1">
    <location>
        <begin position="91"/>
        <end position="140"/>
    </location>
</feature>
<organism evidence="2 3">
    <name type="scientific">Marchantia polymorpha subsp. ruderalis</name>
    <dbReference type="NCBI Taxonomy" id="1480154"/>
    <lineage>
        <taxon>Eukaryota</taxon>
        <taxon>Viridiplantae</taxon>
        <taxon>Streptophyta</taxon>
        <taxon>Embryophyta</taxon>
        <taxon>Marchantiophyta</taxon>
        <taxon>Marchantiopsida</taxon>
        <taxon>Marchantiidae</taxon>
        <taxon>Marchantiales</taxon>
        <taxon>Marchantiaceae</taxon>
        <taxon>Marchantia</taxon>
    </lineage>
</organism>
<feature type="compositionally biased region" description="Polar residues" evidence="1">
    <location>
        <begin position="109"/>
        <end position="140"/>
    </location>
</feature>